<dbReference type="AlphaFoldDB" id="A0A813CZL6"/>
<evidence type="ECO:0000313" key="3">
    <source>
        <dbReference type="EMBL" id="CAE8736979.1"/>
    </source>
</evidence>
<comment type="caution">
    <text evidence="2">The sequence shown here is derived from an EMBL/GenBank/DDBJ whole genome shotgun (WGS) entry which is preliminary data.</text>
</comment>
<dbReference type="Proteomes" id="UP000654075">
    <property type="component" value="Unassembled WGS sequence"/>
</dbReference>
<feature type="compositionally biased region" description="Basic and acidic residues" evidence="1">
    <location>
        <begin position="11"/>
        <end position="26"/>
    </location>
</feature>
<evidence type="ECO:0000313" key="2">
    <source>
        <dbReference type="EMBL" id="CAE8581400.1"/>
    </source>
</evidence>
<evidence type="ECO:0000313" key="4">
    <source>
        <dbReference type="Proteomes" id="UP000654075"/>
    </source>
</evidence>
<proteinExistence type="predicted"/>
<evidence type="ECO:0000256" key="1">
    <source>
        <dbReference type="SAM" id="MobiDB-lite"/>
    </source>
</evidence>
<keyword evidence="4" id="KW-1185">Reference proteome</keyword>
<gene>
    <name evidence="2" type="ORF">PGLA1383_LOCUS426</name>
    <name evidence="3" type="ORF">PGLA2088_LOCUS48561</name>
</gene>
<dbReference type="EMBL" id="CAJNNV010000086">
    <property type="protein sequence ID" value="CAE8581400.1"/>
    <property type="molecule type" value="Genomic_DNA"/>
</dbReference>
<dbReference type="EMBL" id="CAJNNW010036713">
    <property type="protein sequence ID" value="CAE8736979.1"/>
    <property type="molecule type" value="Genomic_DNA"/>
</dbReference>
<reference evidence="2" key="1">
    <citation type="submission" date="2021-02" db="EMBL/GenBank/DDBJ databases">
        <authorList>
            <person name="Dougan E. K."/>
            <person name="Rhodes N."/>
            <person name="Thang M."/>
            <person name="Chan C."/>
        </authorList>
    </citation>
    <scope>NUCLEOTIDE SEQUENCE</scope>
</reference>
<feature type="non-terminal residue" evidence="2">
    <location>
        <position position="1"/>
    </location>
</feature>
<protein>
    <submittedName>
        <fullName evidence="2">Uncharacterized protein</fullName>
    </submittedName>
</protein>
<dbReference type="Proteomes" id="UP000626109">
    <property type="component" value="Unassembled WGS sequence"/>
</dbReference>
<feature type="region of interest" description="Disordered" evidence="1">
    <location>
        <begin position="1"/>
        <end position="26"/>
    </location>
</feature>
<organism evidence="2 4">
    <name type="scientific">Polarella glacialis</name>
    <name type="common">Dinoflagellate</name>
    <dbReference type="NCBI Taxonomy" id="89957"/>
    <lineage>
        <taxon>Eukaryota</taxon>
        <taxon>Sar</taxon>
        <taxon>Alveolata</taxon>
        <taxon>Dinophyceae</taxon>
        <taxon>Suessiales</taxon>
        <taxon>Suessiaceae</taxon>
        <taxon>Polarella</taxon>
    </lineage>
</organism>
<name>A0A813CZL6_POLGL</name>
<accession>A0A813CZL6</accession>
<sequence>MAENAMPALPDTHRAEGSVSKEEEEPRLFLEQFRRIFSRQEREPKALQAKEEEEATKVDQPLAGAVKYNHGGVQSGAGSVGSGTLISSVPTVCMFILA</sequence>